<evidence type="ECO:0000259" key="9">
    <source>
        <dbReference type="PROSITE" id="PS50056"/>
    </source>
</evidence>
<dbReference type="InterPro" id="IPR029021">
    <property type="entry name" value="Prot-tyrosine_phosphatase-like"/>
</dbReference>
<feature type="transmembrane region" description="Helical" evidence="7">
    <location>
        <begin position="155"/>
        <end position="179"/>
    </location>
</feature>
<feature type="non-terminal residue" evidence="10">
    <location>
        <position position="1"/>
    </location>
</feature>
<accession>A0ABD0K4J5</accession>
<dbReference type="PROSITE" id="PS00383">
    <property type="entry name" value="TYR_PHOSPHATASE_1"/>
    <property type="match status" value="1"/>
</dbReference>
<proteinExistence type="inferred from homology"/>
<evidence type="ECO:0000313" key="10">
    <source>
        <dbReference type="EMBL" id="KAK7481825.1"/>
    </source>
</evidence>
<keyword evidence="4" id="KW-0904">Protein phosphatase</keyword>
<dbReference type="InterPro" id="IPR000387">
    <property type="entry name" value="Tyr_Pase_dom"/>
</dbReference>
<dbReference type="SMART" id="SM00194">
    <property type="entry name" value="PTPc"/>
    <property type="match status" value="2"/>
</dbReference>
<dbReference type="PRINTS" id="PR00700">
    <property type="entry name" value="PRTYPHPHTASE"/>
</dbReference>
<keyword evidence="7" id="KW-0472">Membrane</keyword>
<dbReference type="SUPFAM" id="SSF52799">
    <property type="entry name" value="(Phosphotyrosine protein) phosphatases II"/>
    <property type="match status" value="2"/>
</dbReference>
<dbReference type="InterPro" id="IPR016130">
    <property type="entry name" value="Tyr_Pase_AS"/>
</dbReference>
<dbReference type="EC" id="3.1.3.48" evidence="2"/>
<dbReference type="Gene3D" id="3.90.190.10">
    <property type="entry name" value="Protein tyrosine phosphatase superfamily"/>
    <property type="match status" value="2"/>
</dbReference>
<name>A0ABD0K4J5_9CAEN</name>
<evidence type="ECO:0000256" key="2">
    <source>
        <dbReference type="ARBA" id="ARBA00013064"/>
    </source>
</evidence>
<evidence type="ECO:0000256" key="1">
    <source>
        <dbReference type="ARBA" id="ARBA00009580"/>
    </source>
</evidence>
<dbReference type="PANTHER" id="PTHR19134:SF562">
    <property type="entry name" value="PROTEIN-TYROSINE-PHOSPHATASE"/>
    <property type="match status" value="1"/>
</dbReference>
<feature type="domain" description="Tyrosine-protein phosphatase" evidence="8">
    <location>
        <begin position="392"/>
        <end position="645"/>
    </location>
</feature>
<evidence type="ECO:0000256" key="3">
    <source>
        <dbReference type="ARBA" id="ARBA00022801"/>
    </source>
</evidence>
<comment type="similarity">
    <text evidence="1">Belongs to the protein-tyrosine phosphatase family.</text>
</comment>
<organism evidence="10 11">
    <name type="scientific">Batillaria attramentaria</name>
    <dbReference type="NCBI Taxonomy" id="370345"/>
    <lineage>
        <taxon>Eukaryota</taxon>
        <taxon>Metazoa</taxon>
        <taxon>Spiralia</taxon>
        <taxon>Lophotrochozoa</taxon>
        <taxon>Mollusca</taxon>
        <taxon>Gastropoda</taxon>
        <taxon>Caenogastropoda</taxon>
        <taxon>Sorbeoconcha</taxon>
        <taxon>Cerithioidea</taxon>
        <taxon>Batillariidae</taxon>
        <taxon>Batillaria</taxon>
    </lineage>
</organism>
<keyword evidence="3" id="KW-0378">Hydrolase</keyword>
<dbReference type="AlphaFoldDB" id="A0ABD0K4J5"/>
<evidence type="ECO:0000256" key="4">
    <source>
        <dbReference type="ARBA" id="ARBA00022912"/>
    </source>
</evidence>
<dbReference type="FunFam" id="3.90.190.10:FF:000102">
    <property type="entry name" value="Receptor-type tyrosine-protein phosphatase"/>
    <property type="match status" value="1"/>
</dbReference>
<feature type="domain" description="Tyrosine-protein phosphatase" evidence="8">
    <location>
        <begin position="675"/>
        <end position="932"/>
    </location>
</feature>
<keyword evidence="7" id="KW-0812">Transmembrane</keyword>
<dbReference type="Gene3D" id="2.170.300.10">
    <property type="entry name" value="Tie2 ligand-binding domain superfamily"/>
    <property type="match status" value="1"/>
</dbReference>
<evidence type="ECO:0000256" key="5">
    <source>
        <dbReference type="ARBA" id="ARBA00051722"/>
    </source>
</evidence>
<feature type="compositionally biased region" description="Polar residues" evidence="6">
    <location>
        <begin position="206"/>
        <end position="217"/>
    </location>
</feature>
<dbReference type="CDD" id="cd00047">
    <property type="entry name" value="PTPc"/>
    <property type="match status" value="2"/>
</dbReference>
<evidence type="ECO:0000256" key="7">
    <source>
        <dbReference type="SAM" id="Phobius"/>
    </source>
</evidence>
<feature type="domain" description="Tyrosine specific protein phosphatases" evidence="9">
    <location>
        <begin position="566"/>
        <end position="636"/>
    </location>
</feature>
<dbReference type="PROSITE" id="PS50055">
    <property type="entry name" value="TYR_PHOSPHATASE_PTP"/>
    <property type="match status" value="2"/>
</dbReference>
<dbReference type="SMART" id="SM00404">
    <property type="entry name" value="PTPc_motif"/>
    <property type="match status" value="2"/>
</dbReference>
<feature type="compositionally biased region" description="Basic and acidic residues" evidence="6">
    <location>
        <begin position="186"/>
        <end position="202"/>
    </location>
</feature>
<protein>
    <recommendedName>
        <fullName evidence="2">protein-tyrosine-phosphatase</fullName>
        <ecNumber evidence="2">3.1.3.48</ecNumber>
    </recommendedName>
</protein>
<sequence>SVLPTVTDYSSVCLHLLQNVTMVFTVTTVPTPVDTVLMVSYVTRLTGTVKHVLLVMNPKFVMKDCREECGNCTEGTVCHHVTGQCSSCVEGFDGALFCTVRLYGLNCSLPCGHCGGNGSCNMETADCDESECDPGWNGTDCRQKLLTSSPETAPVAGIVGGVLGAIIAAAAVVVVVVIFRRRQHSNKRDSRAENDDSDKQMDDLTSEQTAGLHSSETQARDKSAKSGPAGSKPAVPVKPMIRGVPVSGEQSGAKGHIYGNTDTLEAESAGHLYGNIPAASNAKPTNKNVRPPVAAPRPSAKPSRGNVYENVQLSGGAGQRPEPPPKPAAESRVSRHGVTSSSGVGQKTDEYEEEEDVYNTEDLYACYNTVSTKPQLDALQKYLLEALASGDLSSQFGKFAKGMPLPHKDGMSEENVRKNRFKAMCAYDFNRVHLHRPKGDPDTDYINASYIKGCRGDKQYIATQGPRDTHVNDLWWMVWQEKATQVVMLTNLIEDGKDKCEEYWPAAGKTQTYGHVTVRGLEVEERADFVIRPFTLKVKGAGERQVTQYHFNTWPDHGVPQASALVDFWRYVKARGNPRVPLIVHCSAGVGRTGTFIALDIASELEAGGREVNVQQIVIELREQRCIMVQSEAQYKFLHEVILEAHTSRDTRIPADKFEETFPNSISVNHPNHRIDREFKMLEEMGKYRPKRSYRMANMKENVDKNRNQDAVPDDDHVVYLNVHVRGRNQYINAVYMSSLRKRQGLVLTQLPIPNKTLVDFWRMVDGCHVNTIVSIGSKNEAETVKDYCCFWPPPAGESITTGPYLITPVLCSVLSDHLVSHTLKLTHKVREFQLLHYKDWAGELPDDMSGLIQLVDTVKAEDDASSPIVIQCIDGAAKSGLFCAIYDIINRLTYDDEIDVYMAARYVQSIRPQAVSTEAQYRYLYKVAQEYISHLSVYQNTNVVLMVTTDRPVRSVVMDVMGARVMLMATVVVNQDTVSQTNVIKDVHLVTTDRPVRSVVLDVWEARVIRTGTVAVHQDGSLEPAVWKPEKVKFKGFSPSNRLYYGTCPMVTDEN</sequence>
<dbReference type="InterPro" id="IPR050348">
    <property type="entry name" value="Protein-Tyr_Phosphatase"/>
</dbReference>
<dbReference type="PANTHER" id="PTHR19134">
    <property type="entry name" value="RECEPTOR-TYPE TYROSINE-PROTEIN PHOSPHATASE"/>
    <property type="match status" value="1"/>
</dbReference>
<feature type="domain" description="Tyrosine specific protein phosphatases" evidence="9">
    <location>
        <begin position="850"/>
        <end position="923"/>
    </location>
</feature>
<evidence type="ECO:0000259" key="8">
    <source>
        <dbReference type="PROSITE" id="PS50055"/>
    </source>
</evidence>
<dbReference type="Proteomes" id="UP001519460">
    <property type="component" value="Unassembled WGS sequence"/>
</dbReference>
<comment type="caution">
    <text evidence="10">The sequence shown here is derived from an EMBL/GenBank/DDBJ whole genome shotgun (WGS) entry which is preliminary data.</text>
</comment>
<keyword evidence="11" id="KW-1185">Reference proteome</keyword>
<evidence type="ECO:0000256" key="6">
    <source>
        <dbReference type="SAM" id="MobiDB-lite"/>
    </source>
</evidence>
<feature type="compositionally biased region" description="Low complexity" evidence="6">
    <location>
        <begin position="289"/>
        <end position="304"/>
    </location>
</feature>
<gene>
    <name evidence="10" type="ORF">BaRGS_00026972</name>
</gene>
<dbReference type="InterPro" id="IPR003595">
    <property type="entry name" value="Tyr_Pase_cat"/>
</dbReference>
<feature type="region of interest" description="Disordered" evidence="6">
    <location>
        <begin position="275"/>
        <end position="352"/>
    </location>
</feature>
<dbReference type="PROSITE" id="PS50056">
    <property type="entry name" value="TYR_PHOSPHATASE_2"/>
    <property type="match status" value="2"/>
</dbReference>
<evidence type="ECO:0000313" key="11">
    <source>
        <dbReference type="Proteomes" id="UP001519460"/>
    </source>
</evidence>
<dbReference type="EMBL" id="JACVVK020000256">
    <property type="protein sequence ID" value="KAK7481825.1"/>
    <property type="molecule type" value="Genomic_DNA"/>
</dbReference>
<comment type="catalytic activity">
    <reaction evidence="5">
        <text>O-phospho-L-tyrosyl-[protein] + H2O = L-tyrosyl-[protein] + phosphate</text>
        <dbReference type="Rhea" id="RHEA:10684"/>
        <dbReference type="Rhea" id="RHEA-COMP:10136"/>
        <dbReference type="Rhea" id="RHEA-COMP:20101"/>
        <dbReference type="ChEBI" id="CHEBI:15377"/>
        <dbReference type="ChEBI" id="CHEBI:43474"/>
        <dbReference type="ChEBI" id="CHEBI:46858"/>
        <dbReference type="ChEBI" id="CHEBI:61978"/>
        <dbReference type="EC" id="3.1.3.48"/>
    </reaction>
</comment>
<feature type="non-terminal residue" evidence="10">
    <location>
        <position position="1056"/>
    </location>
</feature>
<reference evidence="10 11" key="1">
    <citation type="journal article" date="2023" name="Sci. Data">
        <title>Genome assembly of the Korean intertidal mud-creeper Batillaria attramentaria.</title>
        <authorList>
            <person name="Patra A.K."/>
            <person name="Ho P.T."/>
            <person name="Jun S."/>
            <person name="Lee S.J."/>
            <person name="Kim Y."/>
            <person name="Won Y.J."/>
        </authorList>
    </citation>
    <scope>NUCLEOTIDE SEQUENCE [LARGE SCALE GENOMIC DNA]</scope>
    <source>
        <strain evidence="10">Wonlab-2016</strain>
    </source>
</reference>
<keyword evidence="7" id="KW-1133">Transmembrane helix</keyword>
<dbReference type="Pfam" id="PF00102">
    <property type="entry name" value="Y_phosphatase"/>
    <property type="match status" value="2"/>
</dbReference>
<dbReference type="InterPro" id="IPR000242">
    <property type="entry name" value="PTP_cat"/>
</dbReference>
<feature type="region of interest" description="Disordered" evidence="6">
    <location>
        <begin position="184"/>
        <end position="258"/>
    </location>
</feature>
<dbReference type="GO" id="GO:0004725">
    <property type="term" value="F:protein tyrosine phosphatase activity"/>
    <property type="evidence" value="ECO:0007669"/>
    <property type="project" value="UniProtKB-EC"/>
</dbReference>